<dbReference type="PANTHER" id="PTHR23023">
    <property type="entry name" value="DIMETHYLANILINE MONOOXYGENASE"/>
    <property type="match status" value="1"/>
</dbReference>
<keyword evidence="5" id="KW-0560">Oxidoreductase</keyword>
<organism evidence="6 7">
    <name type="scientific">Klebsiella pneumoniae</name>
    <dbReference type="NCBI Taxonomy" id="573"/>
    <lineage>
        <taxon>Bacteria</taxon>
        <taxon>Pseudomonadati</taxon>
        <taxon>Pseudomonadota</taxon>
        <taxon>Gammaproteobacteria</taxon>
        <taxon>Enterobacterales</taxon>
        <taxon>Enterobacteriaceae</taxon>
        <taxon>Klebsiella/Raoultella group</taxon>
        <taxon>Klebsiella</taxon>
        <taxon>Klebsiella pneumoniae complex</taxon>
    </lineage>
</organism>
<dbReference type="GO" id="GO:0050660">
    <property type="term" value="F:flavin adenine dinucleotide binding"/>
    <property type="evidence" value="ECO:0007669"/>
    <property type="project" value="InterPro"/>
</dbReference>
<evidence type="ECO:0000256" key="3">
    <source>
        <dbReference type="ARBA" id="ARBA00022827"/>
    </source>
</evidence>
<dbReference type="Proteomes" id="UP000250675">
    <property type="component" value="Unassembled WGS sequence"/>
</dbReference>
<dbReference type="PRINTS" id="PR00370">
    <property type="entry name" value="FMOXYGENASE"/>
</dbReference>
<evidence type="ECO:0000313" key="7">
    <source>
        <dbReference type="Proteomes" id="UP000250675"/>
    </source>
</evidence>
<evidence type="ECO:0000256" key="2">
    <source>
        <dbReference type="ARBA" id="ARBA00022630"/>
    </source>
</evidence>
<keyword evidence="3" id="KW-0274">FAD</keyword>
<accession>A0A2X3IKM0</accession>
<keyword evidence="6" id="KW-0503">Monooxygenase</keyword>
<keyword evidence="2" id="KW-0285">Flavoprotein</keyword>
<evidence type="ECO:0000313" key="6">
    <source>
        <dbReference type="EMBL" id="SQC86757.1"/>
    </source>
</evidence>
<dbReference type="InterPro" id="IPR036188">
    <property type="entry name" value="FAD/NAD-bd_sf"/>
</dbReference>
<dbReference type="AlphaFoldDB" id="A0A2X3IKM0"/>
<dbReference type="InterPro" id="IPR050346">
    <property type="entry name" value="FMO-like"/>
</dbReference>
<evidence type="ECO:0000256" key="1">
    <source>
        <dbReference type="ARBA" id="ARBA00009183"/>
    </source>
</evidence>
<gene>
    <name evidence="6" type="ORF">NCTC9645_04856</name>
</gene>
<dbReference type="SUPFAM" id="SSF51905">
    <property type="entry name" value="FAD/NAD(P)-binding domain"/>
    <property type="match status" value="1"/>
</dbReference>
<name>A0A2X3IKM0_KLEPN</name>
<sequence>MITSRDYQEPEAFKGKNILIIGGGVSGADIASDLVPFARSVSLSVKKMGLYLPRQFPTGPNDMMHSYLGRCLLSQMNYEDFIGYLDTMMPDYMQAYRASGLLPDMANNNAVHVNEKIIPNVAAGLIKVKPLAERFTGEGAIEFVDASQEKYDVIITCTGYEMPDYSFIQGFDRTQLYEHFFWTEDPSLAVINPPVDTAGFGAAFPYFDIISQWVMNVFSGKTSLPEKEAMRKWCAEHMASLHVKRFYDSWLETIRIGLLSGLLPDPARDFSRYWNIISSMVKPAYLATPPAFPEHGMMDSLFDFRIARIRILSGLGNDALGYLLKKGDITDAEYRAALEIDPRQSISVHLPYSQTYL</sequence>
<dbReference type="InterPro" id="IPR020946">
    <property type="entry name" value="Flavin_mOase-like"/>
</dbReference>
<reference evidence="6 7" key="1">
    <citation type="submission" date="2018-06" db="EMBL/GenBank/DDBJ databases">
        <authorList>
            <consortium name="Pathogen Informatics"/>
            <person name="Doyle S."/>
        </authorList>
    </citation>
    <scope>NUCLEOTIDE SEQUENCE [LARGE SCALE GENOMIC DNA]</scope>
    <source>
        <strain evidence="6 7">NCTC9645</strain>
    </source>
</reference>
<dbReference type="Gene3D" id="3.50.50.60">
    <property type="entry name" value="FAD/NAD(P)-binding domain"/>
    <property type="match status" value="2"/>
</dbReference>
<evidence type="ECO:0000256" key="5">
    <source>
        <dbReference type="ARBA" id="ARBA00023002"/>
    </source>
</evidence>
<evidence type="ECO:0000256" key="4">
    <source>
        <dbReference type="ARBA" id="ARBA00022857"/>
    </source>
</evidence>
<dbReference type="GO" id="GO:0004499">
    <property type="term" value="F:N,N-dimethylaniline monooxygenase activity"/>
    <property type="evidence" value="ECO:0007669"/>
    <property type="project" value="InterPro"/>
</dbReference>
<proteinExistence type="inferred from homology"/>
<dbReference type="InterPro" id="IPR000960">
    <property type="entry name" value="Flavin_mOase"/>
</dbReference>
<dbReference type="GO" id="GO:0050661">
    <property type="term" value="F:NADP binding"/>
    <property type="evidence" value="ECO:0007669"/>
    <property type="project" value="InterPro"/>
</dbReference>
<dbReference type="EMBL" id="UASO01000008">
    <property type="protein sequence ID" value="SQC86757.1"/>
    <property type="molecule type" value="Genomic_DNA"/>
</dbReference>
<protein>
    <submittedName>
        <fullName evidence="6">Flavin-binding monooxygenase-like</fullName>
    </submittedName>
</protein>
<comment type="similarity">
    <text evidence="1">Belongs to the FMO family.</text>
</comment>
<keyword evidence="4" id="KW-0521">NADP</keyword>
<dbReference type="Pfam" id="PF00743">
    <property type="entry name" value="FMO-like"/>
    <property type="match status" value="1"/>
</dbReference>